<dbReference type="Proteomes" id="UP001202328">
    <property type="component" value="Unassembled WGS sequence"/>
</dbReference>
<protein>
    <recommendedName>
        <fullName evidence="6">S-acyltransferase</fullName>
        <ecNumber evidence="6">2.3.1.225</ecNumber>
    </recommendedName>
    <alternativeName>
        <fullName evidence="6">Palmitoyltransferase</fullName>
    </alternativeName>
</protein>
<keyword evidence="5 6" id="KW-0472">Membrane</keyword>
<evidence type="ECO:0000256" key="4">
    <source>
        <dbReference type="ARBA" id="ARBA00022989"/>
    </source>
</evidence>
<keyword evidence="3 6" id="KW-0812">Transmembrane</keyword>
<evidence type="ECO:0000313" key="10">
    <source>
        <dbReference type="Proteomes" id="UP001202328"/>
    </source>
</evidence>
<feature type="region of interest" description="Disordered" evidence="7">
    <location>
        <begin position="104"/>
        <end position="133"/>
    </location>
</feature>
<feature type="transmembrane region" description="Helical" evidence="6">
    <location>
        <begin position="265"/>
        <end position="286"/>
    </location>
</feature>
<evidence type="ECO:0000256" key="6">
    <source>
        <dbReference type="RuleBase" id="RU079119"/>
    </source>
</evidence>
<evidence type="ECO:0000256" key="1">
    <source>
        <dbReference type="ARBA" id="ARBA00004141"/>
    </source>
</evidence>
<dbReference type="GO" id="GO:0019706">
    <property type="term" value="F:protein-cysteine S-palmitoyltransferase activity"/>
    <property type="evidence" value="ECO:0007669"/>
    <property type="project" value="UniProtKB-EC"/>
</dbReference>
<evidence type="ECO:0000256" key="2">
    <source>
        <dbReference type="ARBA" id="ARBA00008574"/>
    </source>
</evidence>
<feature type="domain" description="Palmitoyltransferase DHHC" evidence="8">
    <location>
        <begin position="245"/>
        <end position="300"/>
    </location>
</feature>
<keyword evidence="6" id="KW-0012">Acyltransferase</keyword>
<keyword evidence="4 6" id="KW-1133">Transmembrane helix</keyword>
<dbReference type="EMBL" id="JAJJMB010003726">
    <property type="protein sequence ID" value="KAI3945784.1"/>
    <property type="molecule type" value="Genomic_DNA"/>
</dbReference>
<dbReference type="AlphaFoldDB" id="A0AAD4TAB8"/>
<dbReference type="PROSITE" id="PS50216">
    <property type="entry name" value="DHHC"/>
    <property type="match status" value="1"/>
</dbReference>
<comment type="caution">
    <text evidence="6">Lacks conserved residue(s) required for the propagation of feature annotation.</text>
</comment>
<gene>
    <name evidence="9" type="ORF">MKW98_023058</name>
</gene>
<keyword evidence="10" id="KW-1185">Reference proteome</keyword>
<evidence type="ECO:0000256" key="5">
    <source>
        <dbReference type="ARBA" id="ARBA00023136"/>
    </source>
</evidence>
<feature type="region of interest" description="Disordered" evidence="7">
    <location>
        <begin position="335"/>
        <end position="361"/>
    </location>
</feature>
<name>A0AAD4TAB8_9MAGN</name>
<evidence type="ECO:0000313" key="9">
    <source>
        <dbReference type="EMBL" id="KAI3945784.1"/>
    </source>
</evidence>
<comment type="domain">
    <text evidence="6">The DHHC domain is required for palmitoyltransferase activity.</text>
</comment>
<dbReference type="GO" id="GO:0016020">
    <property type="term" value="C:membrane"/>
    <property type="evidence" value="ECO:0007669"/>
    <property type="project" value="UniProtKB-SubCell"/>
</dbReference>
<accession>A0AAD4TAB8</accession>
<organism evidence="9 10">
    <name type="scientific">Papaver atlanticum</name>
    <dbReference type="NCBI Taxonomy" id="357466"/>
    <lineage>
        <taxon>Eukaryota</taxon>
        <taxon>Viridiplantae</taxon>
        <taxon>Streptophyta</taxon>
        <taxon>Embryophyta</taxon>
        <taxon>Tracheophyta</taxon>
        <taxon>Spermatophyta</taxon>
        <taxon>Magnoliopsida</taxon>
        <taxon>Ranunculales</taxon>
        <taxon>Papaveraceae</taxon>
        <taxon>Papaveroideae</taxon>
        <taxon>Papaver</taxon>
    </lineage>
</organism>
<comment type="caution">
    <text evidence="9">The sequence shown here is derived from an EMBL/GenBank/DDBJ whole genome shotgun (WGS) entry which is preliminary data.</text>
</comment>
<comment type="subcellular location">
    <subcellularLocation>
        <location evidence="1">Membrane</location>
        <topology evidence="1">Multi-pass membrane protein</topology>
    </subcellularLocation>
</comment>
<comment type="similarity">
    <text evidence="2 6">Belongs to the DHHC palmitoyltransferase family.</text>
</comment>
<dbReference type="InterPro" id="IPR001594">
    <property type="entry name" value="Palmitoyltrfase_DHHC"/>
</dbReference>
<keyword evidence="6" id="KW-0808">Transferase</keyword>
<comment type="catalytic activity">
    <reaction evidence="6">
        <text>L-cysteinyl-[protein] + hexadecanoyl-CoA = S-hexadecanoyl-L-cysteinyl-[protein] + CoA</text>
        <dbReference type="Rhea" id="RHEA:36683"/>
        <dbReference type="Rhea" id="RHEA-COMP:10131"/>
        <dbReference type="Rhea" id="RHEA-COMP:11032"/>
        <dbReference type="ChEBI" id="CHEBI:29950"/>
        <dbReference type="ChEBI" id="CHEBI:57287"/>
        <dbReference type="ChEBI" id="CHEBI:57379"/>
        <dbReference type="ChEBI" id="CHEBI:74151"/>
        <dbReference type="EC" id="2.3.1.225"/>
    </reaction>
</comment>
<sequence>MDLDESLEKYCDQDFDSDDYDHSNYCHAYCCDSEGVDFGDYVDDEEGEGNEMSSMGTVSCQSYVMRRKNQTRRKQEWIHKLILHEVVPLSYCRQVSNRHVMEDSQSEEVTFSPKSPAKSVAVHQSGKKEEDKAKKEQEIAAVSRAEKVLVDSQLQRKVTSEKVVQSKKPKRPKKNFVIKYDVEDPELLQMDAATPKYSKASKIKPLKNKSRPFFQQEVQRPPTTHTHVAARNVADDQSRSNCPLNDCAEKFDHHCPWVAQCIGQVFFRFVLSATILCIYIFSISALDVKILINRDQGTVWRAMKESPHQCTNQMKKKLKWISKVELQRRIRQLRERKRRSASYRKMGLNQSRRTVRKLPLK</sequence>
<proteinExistence type="inferred from homology"/>
<evidence type="ECO:0000259" key="8">
    <source>
        <dbReference type="Pfam" id="PF01529"/>
    </source>
</evidence>
<evidence type="ECO:0000256" key="7">
    <source>
        <dbReference type="SAM" id="MobiDB-lite"/>
    </source>
</evidence>
<dbReference type="Pfam" id="PF01529">
    <property type="entry name" value="DHHC"/>
    <property type="match status" value="1"/>
</dbReference>
<reference evidence="9" key="1">
    <citation type="submission" date="2022-04" db="EMBL/GenBank/DDBJ databases">
        <title>A functionally conserved STORR gene fusion in Papaver species that diverged 16.8 million years ago.</title>
        <authorList>
            <person name="Catania T."/>
        </authorList>
    </citation>
    <scope>NUCLEOTIDE SEQUENCE</scope>
    <source>
        <strain evidence="9">S-188037</strain>
    </source>
</reference>
<evidence type="ECO:0000256" key="3">
    <source>
        <dbReference type="ARBA" id="ARBA00022692"/>
    </source>
</evidence>
<dbReference type="EC" id="2.3.1.225" evidence="6"/>